<evidence type="ECO:0000256" key="4">
    <source>
        <dbReference type="ARBA" id="ARBA00022792"/>
    </source>
</evidence>
<keyword evidence="8 10" id="KW-0496">Mitochondrion</keyword>
<dbReference type="InParanoid" id="B4MSU8"/>
<evidence type="ECO:0000256" key="6">
    <source>
        <dbReference type="ARBA" id="ARBA00022989"/>
    </source>
</evidence>
<dbReference type="InterPro" id="IPR004203">
    <property type="entry name" value="Cyt_c_oxidase_su4_fam"/>
</dbReference>
<dbReference type="CDD" id="cd00922">
    <property type="entry name" value="Cyt_c_Oxidase_IV"/>
    <property type="match status" value="1"/>
</dbReference>
<proteinExistence type="inferred from homology"/>
<comment type="subunit">
    <text evidence="10">Component of the cytochrome c oxidase (complex IV, CIV), a multisubunit enzyme composed of 14 subunits.</text>
</comment>
<dbReference type="InterPro" id="IPR013288">
    <property type="entry name" value="Cyt_c_oxidase_su4"/>
</dbReference>
<dbReference type="GO" id="GO:0016491">
    <property type="term" value="F:oxidoreductase activity"/>
    <property type="evidence" value="ECO:0007669"/>
    <property type="project" value="UniProtKB-KW"/>
</dbReference>
<evidence type="ECO:0000256" key="7">
    <source>
        <dbReference type="ARBA" id="ARBA00023002"/>
    </source>
</evidence>
<dbReference type="FunFam" id="1.10.442.10:FF:000001">
    <property type="entry name" value="Cytochrome c oxidase subunit 4 isoform 1"/>
    <property type="match status" value="1"/>
</dbReference>
<dbReference type="AlphaFoldDB" id="B4MSU8"/>
<dbReference type="OrthoDB" id="186013at2759"/>
<dbReference type="SMR" id="B4MSU8"/>
<dbReference type="Proteomes" id="UP000007798">
    <property type="component" value="Unassembled WGS sequence"/>
</dbReference>
<feature type="transmembrane region" description="Helical" evidence="10">
    <location>
        <begin position="123"/>
        <end position="142"/>
    </location>
</feature>
<gene>
    <name evidence="11" type="primary">Dwil\GK19830</name>
    <name evidence="11" type="ORF">Dwil_GK19830</name>
</gene>
<dbReference type="eggNOG" id="KOG4075">
    <property type="taxonomic scope" value="Eukaryota"/>
</dbReference>
<dbReference type="STRING" id="7260.B4MSU8"/>
<comment type="subcellular location">
    <subcellularLocation>
        <location evidence="1 10">Mitochondrion inner membrane</location>
        <topology evidence="1 10">Single-pass membrane protein</topology>
    </subcellularLocation>
</comment>
<dbReference type="Gene3D" id="1.10.442.10">
    <property type="entry name" value="Cytochrome c oxidase subunit IV"/>
    <property type="match status" value="1"/>
</dbReference>
<name>B4MSU8_DROWI</name>
<dbReference type="KEGG" id="dwi:6641384"/>
<accession>B4MSU8</accession>
<dbReference type="PRINTS" id="PR01873">
    <property type="entry name" value="CYTCOXIDASE4"/>
</dbReference>
<dbReference type="InterPro" id="IPR036639">
    <property type="entry name" value="Cyt_c_oxidase_su4_sf"/>
</dbReference>
<evidence type="ECO:0000256" key="5">
    <source>
        <dbReference type="ARBA" id="ARBA00022946"/>
    </source>
</evidence>
<dbReference type="GO" id="GO:0005743">
    <property type="term" value="C:mitochondrial inner membrane"/>
    <property type="evidence" value="ECO:0007669"/>
    <property type="project" value="UniProtKB-SubCell"/>
</dbReference>
<comment type="pathway">
    <text evidence="10">Energy metabolism; oxidative phosphorylation.</text>
</comment>
<dbReference type="EMBL" id="CH963851">
    <property type="protein sequence ID" value="EDW75187.1"/>
    <property type="molecule type" value="Genomic_DNA"/>
</dbReference>
<dbReference type="PANTHER" id="PTHR10707:SF10">
    <property type="entry name" value="CYTOCHROME C OXIDASE SUBUNIT 4"/>
    <property type="match status" value="1"/>
</dbReference>
<dbReference type="OMA" id="IDCADFP"/>
<dbReference type="UniPathway" id="UPA00705"/>
<evidence type="ECO:0000256" key="10">
    <source>
        <dbReference type="RuleBase" id="RU367145"/>
    </source>
</evidence>
<evidence type="ECO:0000256" key="9">
    <source>
        <dbReference type="ARBA" id="ARBA00023136"/>
    </source>
</evidence>
<sequence length="189" mass="21800">MLSLRPLSKLQTLRSSLCRSGGPAVVAAGSIQRQTHHDGTRLMSGDREVVGYGINGSPIYIDCVEFPFPAIRYREVTPELCAVREKELGDWKNLSLEEKKSLYRHSFCQTYAEFQHFTPDWKLVLGIGFWSIAIGIMMTILYNTKIYDPLPETYDEDRRQAQLRRIIQLQIQPITGISSKWCYHTNTWK</sequence>
<keyword evidence="6 10" id="KW-1133">Transmembrane helix</keyword>
<protein>
    <recommendedName>
        <fullName evidence="10">Cytochrome c oxidase subunit 4</fullName>
    </recommendedName>
</protein>
<keyword evidence="12" id="KW-1185">Reference proteome</keyword>
<evidence type="ECO:0000256" key="1">
    <source>
        <dbReference type="ARBA" id="ARBA00004434"/>
    </source>
</evidence>
<evidence type="ECO:0000256" key="8">
    <source>
        <dbReference type="ARBA" id="ARBA00023128"/>
    </source>
</evidence>
<comment type="similarity">
    <text evidence="2 10">Belongs to the cytochrome c oxidase IV family.</text>
</comment>
<dbReference type="SUPFAM" id="SSF81406">
    <property type="entry name" value="Mitochondrial cytochrome c oxidase subunit IV"/>
    <property type="match status" value="1"/>
</dbReference>
<keyword evidence="5" id="KW-0809">Transit peptide</keyword>
<keyword evidence="3 10" id="KW-0812">Transmembrane</keyword>
<keyword evidence="7 11" id="KW-0560">Oxidoreductase</keyword>
<organism evidence="11 12">
    <name type="scientific">Drosophila willistoni</name>
    <name type="common">Fruit fly</name>
    <dbReference type="NCBI Taxonomy" id="7260"/>
    <lineage>
        <taxon>Eukaryota</taxon>
        <taxon>Metazoa</taxon>
        <taxon>Ecdysozoa</taxon>
        <taxon>Arthropoda</taxon>
        <taxon>Hexapoda</taxon>
        <taxon>Insecta</taxon>
        <taxon>Pterygota</taxon>
        <taxon>Neoptera</taxon>
        <taxon>Endopterygota</taxon>
        <taxon>Diptera</taxon>
        <taxon>Brachycera</taxon>
        <taxon>Muscomorpha</taxon>
        <taxon>Ephydroidea</taxon>
        <taxon>Drosophilidae</taxon>
        <taxon>Drosophila</taxon>
        <taxon>Sophophora</taxon>
    </lineage>
</organism>
<dbReference type="PANTHER" id="PTHR10707">
    <property type="entry name" value="CYTOCHROME C OXIDASE SUBUNIT IV"/>
    <property type="match status" value="1"/>
</dbReference>
<dbReference type="FunCoup" id="B4MSU8">
    <property type="interactions" value="220"/>
</dbReference>
<keyword evidence="4 10" id="KW-0999">Mitochondrion inner membrane</keyword>
<evidence type="ECO:0000256" key="3">
    <source>
        <dbReference type="ARBA" id="ARBA00022692"/>
    </source>
</evidence>
<dbReference type="Pfam" id="PF02936">
    <property type="entry name" value="COX4"/>
    <property type="match status" value="1"/>
</dbReference>
<dbReference type="GO" id="GO:0045277">
    <property type="term" value="C:respiratory chain complex IV"/>
    <property type="evidence" value="ECO:0007669"/>
    <property type="project" value="InterPro"/>
</dbReference>
<keyword evidence="9 10" id="KW-0472">Membrane</keyword>
<evidence type="ECO:0000256" key="2">
    <source>
        <dbReference type="ARBA" id="ARBA00008135"/>
    </source>
</evidence>
<evidence type="ECO:0000313" key="11">
    <source>
        <dbReference type="EMBL" id="EDW75187.1"/>
    </source>
</evidence>
<reference evidence="11 12" key="1">
    <citation type="journal article" date="2007" name="Nature">
        <title>Evolution of genes and genomes on the Drosophila phylogeny.</title>
        <authorList>
            <consortium name="Drosophila 12 Genomes Consortium"/>
            <person name="Clark A.G."/>
            <person name="Eisen M.B."/>
            <person name="Smith D.R."/>
            <person name="Bergman C.M."/>
            <person name="Oliver B."/>
            <person name="Markow T.A."/>
            <person name="Kaufman T.C."/>
            <person name="Kellis M."/>
            <person name="Gelbart W."/>
            <person name="Iyer V.N."/>
            <person name="Pollard D.A."/>
            <person name="Sackton T.B."/>
            <person name="Larracuente A.M."/>
            <person name="Singh N.D."/>
            <person name="Abad J.P."/>
            <person name="Abt D.N."/>
            <person name="Adryan B."/>
            <person name="Aguade M."/>
            <person name="Akashi H."/>
            <person name="Anderson W.W."/>
            <person name="Aquadro C.F."/>
            <person name="Ardell D.H."/>
            <person name="Arguello R."/>
            <person name="Artieri C.G."/>
            <person name="Barbash D.A."/>
            <person name="Barker D."/>
            <person name="Barsanti P."/>
            <person name="Batterham P."/>
            <person name="Batzoglou S."/>
            <person name="Begun D."/>
            <person name="Bhutkar A."/>
            <person name="Blanco E."/>
            <person name="Bosak S.A."/>
            <person name="Bradley R.K."/>
            <person name="Brand A.D."/>
            <person name="Brent M.R."/>
            <person name="Brooks A.N."/>
            <person name="Brown R.H."/>
            <person name="Butlin R.K."/>
            <person name="Caggese C."/>
            <person name="Calvi B.R."/>
            <person name="Bernardo de Carvalho A."/>
            <person name="Caspi A."/>
            <person name="Castrezana S."/>
            <person name="Celniker S.E."/>
            <person name="Chang J.L."/>
            <person name="Chapple C."/>
            <person name="Chatterji S."/>
            <person name="Chinwalla A."/>
            <person name="Civetta A."/>
            <person name="Clifton S.W."/>
            <person name="Comeron J.M."/>
            <person name="Costello J.C."/>
            <person name="Coyne J.A."/>
            <person name="Daub J."/>
            <person name="David R.G."/>
            <person name="Delcher A.L."/>
            <person name="Delehaunty K."/>
            <person name="Do C.B."/>
            <person name="Ebling H."/>
            <person name="Edwards K."/>
            <person name="Eickbush T."/>
            <person name="Evans J.D."/>
            <person name="Filipski A."/>
            <person name="Findeiss S."/>
            <person name="Freyhult E."/>
            <person name="Fulton L."/>
            <person name="Fulton R."/>
            <person name="Garcia A.C."/>
            <person name="Gardiner A."/>
            <person name="Garfield D.A."/>
            <person name="Garvin B.E."/>
            <person name="Gibson G."/>
            <person name="Gilbert D."/>
            <person name="Gnerre S."/>
            <person name="Godfrey J."/>
            <person name="Good R."/>
            <person name="Gotea V."/>
            <person name="Gravely B."/>
            <person name="Greenberg A.J."/>
            <person name="Griffiths-Jones S."/>
            <person name="Gross S."/>
            <person name="Guigo R."/>
            <person name="Gustafson E.A."/>
            <person name="Haerty W."/>
            <person name="Hahn M.W."/>
            <person name="Halligan D.L."/>
            <person name="Halpern A.L."/>
            <person name="Halter G.M."/>
            <person name="Han M.V."/>
            <person name="Heger A."/>
            <person name="Hillier L."/>
            <person name="Hinrichs A.S."/>
            <person name="Holmes I."/>
            <person name="Hoskins R.A."/>
            <person name="Hubisz M.J."/>
            <person name="Hultmark D."/>
            <person name="Huntley M.A."/>
            <person name="Jaffe D.B."/>
            <person name="Jagadeeshan S."/>
            <person name="Jeck W.R."/>
            <person name="Johnson J."/>
            <person name="Jones C.D."/>
            <person name="Jordan W.C."/>
            <person name="Karpen G.H."/>
            <person name="Kataoka E."/>
            <person name="Keightley P.D."/>
            <person name="Kheradpour P."/>
            <person name="Kirkness E.F."/>
            <person name="Koerich L.B."/>
            <person name="Kristiansen K."/>
            <person name="Kudrna D."/>
            <person name="Kulathinal R.J."/>
            <person name="Kumar S."/>
            <person name="Kwok R."/>
            <person name="Lander E."/>
            <person name="Langley C.H."/>
            <person name="Lapoint R."/>
            <person name="Lazzaro B.P."/>
            <person name="Lee S.J."/>
            <person name="Levesque L."/>
            <person name="Li R."/>
            <person name="Lin C.F."/>
            <person name="Lin M.F."/>
            <person name="Lindblad-Toh K."/>
            <person name="Llopart A."/>
            <person name="Long M."/>
            <person name="Low L."/>
            <person name="Lozovsky E."/>
            <person name="Lu J."/>
            <person name="Luo M."/>
            <person name="Machado C.A."/>
            <person name="Makalowski W."/>
            <person name="Marzo M."/>
            <person name="Matsuda M."/>
            <person name="Matzkin L."/>
            <person name="McAllister B."/>
            <person name="McBride C.S."/>
            <person name="McKernan B."/>
            <person name="McKernan K."/>
            <person name="Mendez-Lago M."/>
            <person name="Minx P."/>
            <person name="Mollenhauer M.U."/>
            <person name="Montooth K."/>
            <person name="Mount S.M."/>
            <person name="Mu X."/>
            <person name="Myers E."/>
            <person name="Negre B."/>
            <person name="Newfeld S."/>
            <person name="Nielsen R."/>
            <person name="Noor M.A."/>
            <person name="O'Grady P."/>
            <person name="Pachter L."/>
            <person name="Papaceit M."/>
            <person name="Parisi M.J."/>
            <person name="Parisi M."/>
            <person name="Parts L."/>
            <person name="Pedersen J.S."/>
            <person name="Pesole G."/>
            <person name="Phillippy A.M."/>
            <person name="Ponting C.P."/>
            <person name="Pop M."/>
            <person name="Porcelli D."/>
            <person name="Powell J.R."/>
            <person name="Prohaska S."/>
            <person name="Pruitt K."/>
            <person name="Puig M."/>
            <person name="Quesneville H."/>
            <person name="Ram K.R."/>
            <person name="Rand D."/>
            <person name="Rasmussen M.D."/>
            <person name="Reed L.K."/>
            <person name="Reenan R."/>
            <person name="Reily A."/>
            <person name="Remington K.A."/>
            <person name="Rieger T.T."/>
            <person name="Ritchie M.G."/>
            <person name="Robin C."/>
            <person name="Rogers Y.H."/>
            <person name="Rohde C."/>
            <person name="Rozas J."/>
            <person name="Rubenfield M.J."/>
            <person name="Ruiz A."/>
            <person name="Russo S."/>
            <person name="Salzberg S.L."/>
            <person name="Sanchez-Gracia A."/>
            <person name="Saranga D.J."/>
            <person name="Sato H."/>
            <person name="Schaeffer S.W."/>
            <person name="Schatz M.C."/>
            <person name="Schlenke T."/>
            <person name="Schwartz R."/>
            <person name="Segarra C."/>
            <person name="Singh R.S."/>
            <person name="Sirot L."/>
            <person name="Sirota M."/>
            <person name="Sisneros N.B."/>
            <person name="Smith C.D."/>
            <person name="Smith T.F."/>
            <person name="Spieth J."/>
            <person name="Stage D.E."/>
            <person name="Stark A."/>
            <person name="Stephan W."/>
            <person name="Strausberg R.L."/>
            <person name="Strempel S."/>
            <person name="Sturgill D."/>
            <person name="Sutton G."/>
            <person name="Sutton G.G."/>
            <person name="Tao W."/>
            <person name="Teichmann S."/>
            <person name="Tobari Y.N."/>
            <person name="Tomimura Y."/>
            <person name="Tsolas J.M."/>
            <person name="Valente V.L."/>
            <person name="Venter E."/>
            <person name="Venter J.C."/>
            <person name="Vicario S."/>
            <person name="Vieira F.G."/>
            <person name="Vilella A.J."/>
            <person name="Villasante A."/>
            <person name="Walenz B."/>
            <person name="Wang J."/>
            <person name="Wasserman M."/>
            <person name="Watts T."/>
            <person name="Wilson D."/>
            <person name="Wilson R.K."/>
            <person name="Wing R.A."/>
            <person name="Wolfner M.F."/>
            <person name="Wong A."/>
            <person name="Wong G.K."/>
            <person name="Wu C.I."/>
            <person name="Wu G."/>
            <person name="Yamamoto D."/>
            <person name="Yang H.P."/>
            <person name="Yang S.P."/>
            <person name="Yorke J.A."/>
            <person name="Yoshida K."/>
            <person name="Zdobnov E."/>
            <person name="Zhang P."/>
            <person name="Zhang Y."/>
            <person name="Zimin A.V."/>
            <person name="Baldwin J."/>
            <person name="Abdouelleil A."/>
            <person name="Abdulkadir J."/>
            <person name="Abebe A."/>
            <person name="Abera B."/>
            <person name="Abreu J."/>
            <person name="Acer S.C."/>
            <person name="Aftuck L."/>
            <person name="Alexander A."/>
            <person name="An P."/>
            <person name="Anderson E."/>
            <person name="Anderson S."/>
            <person name="Arachi H."/>
            <person name="Azer M."/>
            <person name="Bachantsang P."/>
            <person name="Barry A."/>
            <person name="Bayul T."/>
            <person name="Berlin A."/>
            <person name="Bessette D."/>
            <person name="Bloom T."/>
            <person name="Blye J."/>
            <person name="Boguslavskiy L."/>
            <person name="Bonnet C."/>
            <person name="Boukhgalter B."/>
            <person name="Bourzgui I."/>
            <person name="Brown A."/>
            <person name="Cahill P."/>
            <person name="Channer S."/>
            <person name="Cheshatsang Y."/>
            <person name="Chuda L."/>
            <person name="Citroen M."/>
            <person name="Collymore A."/>
            <person name="Cooke P."/>
            <person name="Costello M."/>
            <person name="D'Aco K."/>
            <person name="Daza R."/>
            <person name="De Haan G."/>
            <person name="DeGray S."/>
            <person name="DeMaso C."/>
            <person name="Dhargay N."/>
            <person name="Dooley K."/>
            <person name="Dooley E."/>
            <person name="Doricent M."/>
            <person name="Dorje P."/>
            <person name="Dorjee K."/>
            <person name="Dupes A."/>
            <person name="Elong R."/>
            <person name="Falk J."/>
            <person name="Farina A."/>
            <person name="Faro S."/>
            <person name="Ferguson D."/>
            <person name="Fisher S."/>
            <person name="Foley C.D."/>
            <person name="Franke A."/>
            <person name="Friedrich D."/>
            <person name="Gadbois L."/>
            <person name="Gearin G."/>
            <person name="Gearin C.R."/>
            <person name="Giannoukos G."/>
            <person name="Goode T."/>
            <person name="Graham J."/>
            <person name="Grandbois E."/>
            <person name="Grewal S."/>
            <person name="Gyaltsen K."/>
            <person name="Hafez N."/>
            <person name="Hagos B."/>
            <person name="Hall J."/>
            <person name="Henson C."/>
            <person name="Hollinger A."/>
            <person name="Honan T."/>
            <person name="Huard M.D."/>
            <person name="Hughes L."/>
            <person name="Hurhula B."/>
            <person name="Husby M.E."/>
            <person name="Kamat A."/>
            <person name="Kanga B."/>
            <person name="Kashin S."/>
            <person name="Khazanovich D."/>
            <person name="Kisner P."/>
            <person name="Lance K."/>
            <person name="Lara M."/>
            <person name="Lee W."/>
            <person name="Lennon N."/>
            <person name="Letendre F."/>
            <person name="LeVine R."/>
            <person name="Lipovsky A."/>
            <person name="Liu X."/>
            <person name="Liu J."/>
            <person name="Liu S."/>
            <person name="Lokyitsang T."/>
            <person name="Lokyitsang Y."/>
            <person name="Lubonja R."/>
            <person name="Lui A."/>
            <person name="MacDonald P."/>
            <person name="Magnisalis V."/>
            <person name="Maru K."/>
            <person name="Matthews C."/>
            <person name="McCusker W."/>
            <person name="McDonough S."/>
            <person name="Mehta T."/>
            <person name="Meldrim J."/>
            <person name="Meneus L."/>
            <person name="Mihai O."/>
            <person name="Mihalev A."/>
            <person name="Mihova T."/>
            <person name="Mittelman R."/>
            <person name="Mlenga V."/>
            <person name="Montmayeur A."/>
            <person name="Mulrain L."/>
            <person name="Navidi A."/>
            <person name="Naylor J."/>
            <person name="Negash T."/>
            <person name="Nguyen T."/>
            <person name="Nguyen N."/>
            <person name="Nicol R."/>
            <person name="Norbu C."/>
            <person name="Norbu N."/>
            <person name="Novod N."/>
            <person name="O'Neill B."/>
            <person name="Osman S."/>
            <person name="Markiewicz E."/>
            <person name="Oyono O.L."/>
            <person name="Patti C."/>
            <person name="Phunkhang P."/>
            <person name="Pierre F."/>
            <person name="Priest M."/>
            <person name="Raghuraman S."/>
            <person name="Rege F."/>
            <person name="Reyes R."/>
            <person name="Rise C."/>
            <person name="Rogov P."/>
            <person name="Ross K."/>
            <person name="Ryan E."/>
            <person name="Settipalli S."/>
            <person name="Shea T."/>
            <person name="Sherpa N."/>
            <person name="Shi L."/>
            <person name="Shih D."/>
            <person name="Sparrow T."/>
            <person name="Spaulding J."/>
            <person name="Stalker J."/>
            <person name="Stange-Thomann N."/>
            <person name="Stavropoulos S."/>
            <person name="Stone C."/>
            <person name="Strader C."/>
            <person name="Tesfaye S."/>
            <person name="Thomson T."/>
            <person name="Thoulutsang Y."/>
            <person name="Thoulutsang D."/>
            <person name="Topham K."/>
            <person name="Topping I."/>
            <person name="Tsamla T."/>
            <person name="Vassiliev H."/>
            <person name="Vo A."/>
            <person name="Wangchuk T."/>
            <person name="Wangdi T."/>
            <person name="Weiand M."/>
            <person name="Wilkinson J."/>
            <person name="Wilson A."/>
            <person name="Yadav S."/>
            <person name="Young G."/>
            <person name="Yu Q."/>
            <person name="Zembek L."/>
            <person name="Zhong D."/>
            <person name="Zimmer A."/>
            <person name="Zwirko Z."/>
            <person name="Jaffe D.B."/>
            <person name="Alvarez P."/>
            <person name="Brockman W."/>
            <person name="Butler J."/>
            <person name="Chin C."/>
            <person name="Gnerre S."/>
            <person name="Grabherr M."/>
            <person name="Kleber M."/>
            <person name="Mauceli E."/>
            <person name="MacCallum I."/>
        </authorList>
    </citation>
    <scope>NUCLEOTIDE SEQUENCE [LARGE SCALE GENOMIC DNA]</scope>
    <source>
        <strain evidence="12">Tucson 14030-0811.24</strain>
    </source>
</reference>
<dbReference type="HOGENOM" id="CLU_117340_0_0_1"/>
<dbReference type="GO" id="GO:0006123">
    <property type="term" value="P:mitochondrial electron transport, cytochrome c to oxygen"/>
    <property type="evidence" value="ECO:0007669"/>
    <property type="project" value="InterPro"/>
</dbReference>
<evidence type="ECO:0000313" key="12">
    <source>
        <dbReference type="Proteomes" id="UP000007798"/>
    </source>
</evidence>
<comment type="function">
    <text evidence="10">Component of the cytochrome c oxidase, the last enzyme in the mitochondrial electron transport chain which drives oxidative phosphorylation.</text>
</comment>
<dbReference type="PhylomeDB" id="B4MSU8"/>